<sequence length="181" mass="19095">MRGAVVGFVSVPSALSAERLGEWVEPYLSRPDILGIGEVTPPPGQAARLDPVLSLSADHGGVPVLVHGFAPNTLDDLRTYAELAARYPSVPLVVGALGGLHALDLVELAMERSNLFIDLSSALQVFAVTAAAHEVPDQCLFGSNTPYGDVVAARHTVEAAIADRGVRTLVLEDNFQRIFSG</sequence>
<dbReference type="SUPFAM" id="SSF51556">
    <property type="entry name" value="Metallo-dependent hydrolases"/>
    <property type="match status" value="1"/>
</dbReference>
<dbReference type="AlphaFoldDB" id="A0A386ZMT0"/>
<dbReference type="Gene3D" id="3.20.20.140">
    <property type="entry name" value="Metal-dependent hydrolases"/>
    <property type="match status" value="1"/>
</dbReference>
<accession>A0A386ZMT0</accession>
<dbReference type="Pfam" id="PF04909">
    <property type="entry name" value="Amidohydro_2"/>
    <property type="match status" value="1"/>
</dbReference>
<organism evidence="2 3">
    <name type="scientific">Nocardia yunnanensis</name>
    <dbReference type="NCBI Taxonomy" id="2382165"/>
    <lineage>
        <taxon>Bacteria</taxon>
        <taxon>Bacillati</taxon>
        <taxon>Actinomycetota</taxon>
        <taxon>Actinomycetes</taxon>
        <taxon>Mycobacteriales</taxon>
        <taxon>Nocardiaceae</taxon>
        <taxon>Nocardia</taxon>
    </lineage>
</organism>
<dbReference type="InterPro" id="IPR006680">
    <property type="entry name" value="Amidohydro-rel"/>
</dbReference>
<proteinExistence type="predicted"/>
<evidence type="ECO:0000259" key="1">
    <source>
        <dbReference type="Pfam" id="PF04909"/>
    </source>
</evidence>
<gene>
    <name evidence="2" type="ORF">D7D52_37050</name>
</gene>
<reference evidence="2 3" key="1">
    <citation type="submission" date="2018-09" db="EMBL/GenBank/DDBJ databases">
        <title>Nocardia yunnanensis sp. nov., an actinomycete isolated from a soil sample.</title>
        <authorList>
            <person name="Zhang J."/>
        </authorList>
    </citation>
    <scope>NUCLEOTIDE SEQUENCE [LARGE SCALE GENOMIC DNA]</scope>
    <source>
        <strain evidence="2 3">CFHS0054</strain>
    </source>
</reference>
<evidence type="ECO:0000313" key="3">
    <source>
        <dbReference type="Proteomes" id="UP000267164"/>
    </source>
</evidence>
<dbReference type="InterPro" id="IPR032466">
    <property type="entry name" value="Metal_Hydrolase"/>
</dbReference>
<feature type="domain" description="Amidohydrolase-related" evidence="1">
    <location>
        <begin position="7"/>
        <end position="177"/>
    </location>
</feature>
<dbReference type="KEGG" id="nyu:D7D52_37050"/>
<protein>
    <recommendedName>
        <fullName evidence="1">Amidohydrolase-related domain-containing protein</fullName>
    </recommendedName>
</protein>
<dbReference type="EMBL" id="CP032568">
    <property type="protein sequence ID" value="AYF78510.1"/>
    <property type="molecule type" value="Genomic_DNA"/>
</dbReference>
<keyword evidence="3" id="KW-1185">Reference proteome</keyword>
<name>A0A386ZMT0_9NOCA</name>
<evidence type="ECO:0000313" key="2">
    <source>
        <dbReference type="EMBL" id="AYF78510.1"/>
    </source>
</evidence>
<dbReference type="GO" id="GO:0016787">
    <property type="term" value="F:hydrolase activity"/>
    <property type="evidence" value="ECO:0007669"/>
    <property type="project" value="InterPro"/>
</dbReference>
<dbReference type="Proteomes" id="UP000267164">
    <property type="component" value="Chromosome"/>
</dbReference>
<dbReference type="OrthoDB" id="1407586at2"/>